<dbReference type="InterPro" id="IPR000719">
    <property type="entry name" value="Prot_kinase_dom"/>
</dbReference>
<dbReference type="PROSITE" id="PS50011">
    <property type="entry name" value="PROTEIN_KINASE_DOM"/>
    <property type="match status" value="1"/>
</dbReference>
<keyword evidence="2" id="KW-0808">Transferase</keyword>
<dbReference type="GO" id="GO:0010506">
    <property type="term" value="P:regulation of autophagy"/>
    <property type="evidence" value="ECO:0007669"/>
    <property type="project" value="InterPro"/>
</dbReference>
<dbReference type="Gene3D" id="3.30.200.20">
    <property type="entry name" value="Phosphorylase Kinase, domain 1"/>
    <property type="match status" value="1"/>
</dbReference>
<dbReference type="GO" id="GO:0004674">
    <property type="term" value="F:protein serine/threonine kinase activity"/>
    <property type="evidence" value="ECO:0007669"/>
    <property type="project" value="InterPro"/>
</dbReference>
<reference evidence="2 3" key="1">
    <citation type="submission" date="2019-03" db="EMBL/GenBank/DDBJ databases">
        <title>Single cell metagenomics reveals metabolic interactions within the superorganism composed of flagellate Streblomastix strix and complex community of Bacteroidetes bacteria on its surface.</title>
        <authorList>
            <person name="Treitli S.C."/>
            <person name="Kolisko M."/>
            <person name="Husnik F."/>
            <person name="Keeling P."/>
            <person name="Hampl V."/>
        </authorList>
    </citation>
    <scope>NUCLEOTIDE SEQUENCE [LARGE SCALE GENOMIC DNA]</scope>
    <source>
        <strain evidence="2">ST1C</strain>
    </source>
</reference>
<evidence type="ECO:0000313" key="3">
    <source>
        <dbReference type="Proteomes" id="UP000324800"/>
    </source>
</evidence>
<dbReference type="SUPFAM" id="SSF56112">
    <property type="entry name" value="Protein kinase-like (PK-like)"/>
    <property type="match status" value="1"/>
</dbReference>
<dbReference type="Pfam" id="PF00069">
    <property type="entry name" value="Pkinase"/>
    <property type="match status" value="1"/>
</dbReference>
<dbReference type="EMBL" id="SNRW01021812">
    <property type="protein sequence ID" value="KAA6364319.1"/>
    <property type="molecule type" value="Genomic_DNA"/>
</dbReference>
<dbReference type="GO" id="GO:0005737">
    <property type="term" value="C:cytoplasm"/>
    <property type="evidence" value="ECO:0007669"/>
    <property type="project" value="TreeGrafter"/>
</dbReference>
<accession>A0A5J4U1Z4</accession>
<dbReference type="PANTHER" id="PTHR24348">
    <property type="entry name" value="SERINE/THREONINE-PROTEIN KINASE UNC-51-RELATED"/>
    <property type="match status" value="1"/>
</dbReference>
<feature type="domain" description="Protein kinase" evidence="1">
    <location>
        <begin position="16"/>
        <end position="293"/>
    </location>
</feature>
<feature type="non-terminal residue" evidence="2">
    <location>
        <position position="313"/>
    </location>
</feature>
<dbReference type="Proteomes" id="UP000324800">
    <property type="component" value="Unassembled WGS sequence"/>
</dbReference>
<dbReference type="InterPro" id="IPR011009">
    <property type="entry name" value="Kinase-like_dom_sf"/>
</dbReference>
<feature type="non-terminal residue" evidence="2">
    <location>
        <position position="1"/>
    </location>
</feature>
<comment type="caution">
    <text evidence="2">The sequence shown here is derived from an EMBL/GenBank/DDBJ whole genome shotgun (WGS) entry which is preliminary data.</text>
</comment>
<keyword evidence="2" id="KW-0418">Kinase</keyword>
<dbReference type="Gene3D" id="1.10.510.10">
    <property type="entry name" value="Transferase(Phosphotransferase) domain 1"/>
    <property type="match status" value="1"/>
</dbReference>
<evidence type="ECO:0000313" key="2">
    <source>
        <dbReference type="EMBL" id="KAA6364319.1"/>
    </source>
</evidence>
<organism evidence="2 3">
    <name type="scientific">Streblomastix strix</name>
    <dbReference type="NCBI Taxonomy" id="222440"/>
    <lineage>
        <taxon>Eukaryota</taxon>
        <taxon>Metamonada</taxon>
        <taxon>Preaxostyla</taxon>
        <taxon>Oxymonadida</taxon>
        <taxon>Streblomastigidae</taxon>
        <taxon>Streblomastix</taxon>
    </lineage>
</organism>
<dbReference type="OrthoDB" id="1668230at2759"/>
<gene>
    <name evidence="2" type="ORF">EZS28_040154</name>
</gene>
<proteinExistence type="predicted"/>
<dbReference type="AlphaFoldDB" id="A0A5J4U1Z4"/>
<name>A0A5J4U1Z4_9EUKA</name>
<dbReference type="InterPro" id="IPR045269">
    <property type="entry name" value="Atg1-like"/>
</dbReference>
<dbReference type="GO" id="GO:0005524">
    <property type="term" value="F:ATP binding"/>
    <property type="evidence" value="ECO:0007669"/>
    <property type="project" value="InterPro"/>
</dbReference>
<evidence type="ECO:0000259" key="1">
    <source>
        <dbReference type="PROSITE" id="PS50011"/>
    </source>
</evidence>
<protein>
    <submittedName>
        <fullName evidence="2">Putative CMGC/CDK/CDK7 protein kinase</fullName>
    </submittedName>
</protein>
<sequence length="313" mass="35326">SKVAAEDCNLLMSQGFKVIKTISSGTYGRVYHITHPELGEVAAKVVDNEKFDLNEWNVAGVMNQESIQMCPYIIQKFLAKQFESSTVLLMNYANLKPLTSLVRNSNEQISINLLRVIMYQLLQGVRILHSANLVHGNLNLDNILMHCSDPSKGALLKIAGFSVAQEVSKDKLVSSAGILQYKAPELLTNDKRGNNKIDRWSVGLIMFELKMKRFPFHAGSLTELKNNIGKVIPRPTELITAEQEEEMPISGYDYNKRDSNQDKDHYWSLLLGLLQRDPQKRVSAESALRHPFFSKTNMPPSQKLIIQVNPIET</sequence>